<keyword evidence="12 17" id="KW-0520">NAD</keyword>
<keyword evidence="10 17" id="KW-0249">Electron transport</keyword>
<dbReference type="InterPro" id="IPR042106">
    <property type="entry name" value="Nuo/plastoQ_OxRdtase_6_NuoJ"/>
</dbReference>
<comment type="subcellular location">
    <subcellularLocation>
        <location evidence="2 17">Mitochondrion membrane</location>
        <topology evidence="2 17">Multi-pass membrane protein</topology>
    </subcellularLocation>
</comment>
<keyword evidence="6 17" id="KW-0813">Transport</keyword>
<geneLocation type="mitochondrion" evidence="19"/>
<feature type="transmembrane region" description="Helical" evidence="17">
    <location>
        <begin position="86"/>
        <end position="105"/>
    </location>
</feature>
<evidence type="ECO:0000256" key="5">
    <source>
        <dbReference type="ARBA" id="ARBA00021095"/>
    </source>
</evidence>
<dbReference type="GO" id="GO:0008137">
    <property type="term" value="F:NADH dehydrogenase (ubiquinone) activity"/>
    <property type="evidence" value="ECO:0007669"/>
    <property type="project" value="UniProtKB-UniRule"/>
</dbReference>
<comment type="function">
    <text evidence="17">Core subunit of the mitochondrial membrane respiratory chain NADH dehydrogenase (Complex I) which catalyzes electron transfer from NADH through the respiratory chain, using ubiquinone as an electron acceptor. Essential for the catalytic activity and assembly of complex I.</text>
</comment>
<keyword evidence="18" id="KW-0732">Signal</keyword>
<comment type="function">
    <text evidence="1">Core subunit of the mitochondrial membrane respiratory chain NADH dehydrogenase (Complex I) that is believed to belong to the minimal assembly required for catalysis. Complex I functions in the transfer of electrons from NADH to the respiratory chain. The immediate electron acceptor for the enzyme is believed to be ubiquinone.</text>
</comment>
<keyword evidence="13 17" id="KW-0830">Ubiquinone</keyword>
<comment type="catalytic activity">
    <reaction evidence="16 17">
        <text>a ubiquinone + NADH + 5 H(+)(in) = a ubiquinol + NAD(+) + 4 H(+)(out)</text>
        <dbReference type="Rhea" id="RHEA:29091"/>
        <dbReference type="Rhea" id="RHEA-COMP:9565"/>
        <dbReference type="Rhea" id="RHEA-COMP:9566"/>
        <dbReference type="ChEBI" id="CHEBI:15378"/>
        <dbReference type="ChEBI" id="CHEBI:16389"/>
        <dbReference type="ChEBI" id="CHEBI:17976"/>
        <dbReference type="ChEBI" id="CHEBI:57540"/>
        <dbReference type="ChEBI" id="CHEBI:57945"/>
        <dbReference type="EC" id="7.1.1.2"/>
    </reaction>
</comment>
<feature type="chain" id="PRO_5007072463" description="NADH-ubiquinone oxidoreductase chain 6" evidence="18">
    <location>
        <begin position="21"/>
        <end position="211"/>
    </location>
</feature>
<sequence length="211" mass="23802">MILSVSSSLFMVSGLMVVRALNPVHSVSSPIPVFCNTSGLLIKFGLDLFAMISPVVHIGAIAVSSLPVVMMLNIQIAYYHEKVSRYPPVSGIIGLILRWEMFFILDNETIPLLPTCTSTSYPQYTSYAYEIQSWTNLETSGNLLYTVYGVRFLVSSLILLVAMIGAIVLTMHRTSRVKRQDVNRQNAIDFKRTIMRRTTDRTWRYANAKQQ</sequence>
<dbReference type="PANTHER" id="PTHR33269">
    <property type="entry name" value="NADH-UBIQUINONE OXIDOREDUCTASE CHAIN 6"/>
    <property type="match status" value="1"/>
</dbReference>
<evidence type="ECO:0000256" key="7">
    <source>
        <dbReference type="ARBA" id="ARBA00022660"/>
    </source>
</evidence>
<evidence type="ECO:0000256" key="1">
    <source>
        <dbReference type="ARBA" id="ARBA00003257"/>
    </source>
</evidence>
<dbReference type="FunFam" id="1.20.120.1200:FF:000003">
    <property type="entry name" value="NADH-ubiquinone oxidoreductase chain 6"/>
    <property type="match status" value="1"/>
</dbReference>
<evidence type="ECO:0000256" key="9">
    <source>
        <dbReference type="ARBA" id="ARBA00022967"/>
    </source>
</evidence>
<evidence type="ECO:0000313" key="19">
    <source>
        <dbReference type="EMBL" id="AMA21001.1"/>
    </source>
</evidence>
<evidence type="ECO:0000256" key="17">
    <source>
        <dbReference type="RuleBase" id="RU004430"/>
    </source>
</evidence>
<evidence type="ECO:0000256" key="4">
    <source>
        <dbReference type="ARBA" id="ARBA00012944"/>
    </source>
</evidence>
<dbReference type="EMBL" id="KT313400">
    <property type="protein sequence ID" value="AMA21001.1"/>
    <property type="molecule type" value="Genomic_DNA"/>
</dbReference>
<evidence type="ECO:0000256" key="6">
    <source>
        <dbReference type="ARBA" id="ARBA00022448"/>
    </source>
</evidence>
<keyword evidence="15 17" id="KW-0472">Membrane</keyword>
<dbReference type="AlphaFoldDB" id="A0A0X9UH67"/>
<evidence type="ECO:0000256" key="3">
    <source>
        <dbReference type="ARBA" id="ARBA00005698"/>
    </source>
</evidence>
<keyword evidence="14 17" id="KW-0496">Mitochondrion</keyword>
<keyword evidence="9 17" id="KW-1278">Translocase</keyword>
<dbReference type="EC" id="7.1.1.2" evidence="4 17"/>
<dbReference type="PANTHER" id="PTHR33269:SF17">
    <property type="entry name" value="NADH-UBIQUINONE OXIDOREDUCTASE CHAIN 6"/>
    <property type="match status" value="1"/>
</dbReference>
<evidence type="ECO:0000256" key="11">
    <source>
        <dbReference type="ARBA" id="ARBA00022989"/>
    </source>
</evidence>
<feature type="signal peptide" evidence="18">
    <location>
        <begin position="1"/>
        <end position="20"/>
    </location>
</feature>
<comment type="similarity">
    <text evidence="3 17">Belongs to the complex I subunit 6 family.</text>
</comment>
<evidence type="ECO:0000256" key="2">
    <source>
        <dbReference type="ARBA" id="ARBA00004225"/>
    </source>
</evidence>
<dbReference type="Pfam" id="PF00499">
    <property type="entry name" value="Oxidored_q3"/>
    <property type="match status" value="1"/>
</dbReference>
<feature type="transmembrane region" description="Helical" evidence="17">
    <location>
        <begin position="148"/>
        <end position="169"/>
    </location>
</feature>
<reference evidence="19" key="1">
    <citation type="journal article" date="2016" name="Mol. Biol. Evol.">
        <title>Ginkgo and Welwitschia Mitogenomes Reveal Extreme Contrasts in Gymnosperm Mitochondrial Evolution.</title>
        <authorList>
            <person name="Guo W."/>
            <person name="Grewe F."/>
            <person name="Fan W."/>
            <person name="Young G.J."/>
            <person name="Knoop V."/>
            <person name="Palmer J.D."/>
            <person name="Mower J.P."/>
        </authorList>
    </citation>
    <scope>NUCLEOTIDE SEQUENCE</scope>
</reference>
<evidence type="ECO:0000256" key="13">
    <source>
        <dbReference type="ARBA" id="ARBA00023075"/>
    </source>
</evidence>
<evidence type="ECO:0000256" key="10">
    <source>
        <dbReference type="ARBA" id="ARBA00022982"/>
    </source>
</evidence>
<evidence type="ECO:0000256" key="14">
    <source>
        <dbReference type="ARBA" id="ARBA00023128"/>
    </source>
</evidence>
<keyword evidence="8 17" id="KW-0812">Transmembrane</keyword>
<dbReference type="RefSeq" id="YP_009227147.1">
    <property type="nucleotide sequence ID" value="NC_029130.1"/>
</dbReference>
<dbReference type="Gene3D" id="1.20.120.1200">
    <property type="entry name" value="NADH-ubiquinone/plastoquinone oxidoreductase chain 6, subunit NuoJ"/>
    <property type="match status" value="1"/>
</dbReference>
<evidence type="ECO:0000256" key="16">
    <source>
        <dbReference type="ARBA" id="ARBA00049551"/>
    </source>
</evidence>
<keyword evidence="11 17" id="KW-1133">Transmembrane helix</keyword>
<evidence type="ECO:0000256" key="8">
    <source>
        <dbReference type="ARBA" id="ARBA00022692"/>
    </source>
</evidence>
<evidence type="ECO:0000256" key="12">
    <source>
        <dbReference type="ARBA" id="ARBA00023027"/>
    </source>
</evidence>
<evidence type="ECO:0000256" key="18">
    <source>
        <dbReference type="SAM" id="SignalP"/>
    </source>
</evidence>
<dbReference type="InterPro" id="IPR001457">
    <property type="entry name" value="NADH_UbQ/plastoQ_OxRdtase_su6"/>
</dbReference>
<name>A0A0X9UH67_WELMI</name>
<keyword evidence="7 17" id="KW-0679">Respiratory chain</keyword>
<feature type="transmembrane region" description="Helical" evidence="17">
    <location>
        <begin position="48"/>
        <end position="74"/>
    </location>
</feature>
<dbReference type="GeneID" id="26798422"/>
<evidence type="ECO:0000256" key="15">
    <source>
        <dbReference type="ARBA" id="ARBA00023136"/>
    </source>
</evidence>
<organism evidence="19">
    <name type="scientific">Welwitschia mirabilis</name>
    <name type="common">Tree tumbo</name>
    <name type="synonym">Welwitschia bainesii</name>
    <dbReference type="NCBI Taxonomy" id="3377"/>
    <lineage>
        <taxon>Eukaryota</taxon>
        <taxon>Viridiplantae</taxon>
        <taxon>Streptophyta</taxon>
        <taxon>Embryophyta</taxon>
        <taxon>Tracheophyta</taxon>
        <taxon>Spermatophyta</taxon>
        <taxon>Gnetopsida</taxon>
        <taxon>Gnetidae</taxon>
        <taxon>Welwitschiales</taxon>
        <taxon>Welwitschiaceae</taxon>
        <taxon>Welwitschia</taxon>
    </lineage>
</organism>
<gene>
    <name evidence="19" type="primary">nad6</name>
</gene>
<proteinExistence type="inferred from homology"/>
<accession>A0A0X9UH67</accession>
<dbReference type="GO" id="GO:0031966">
    <property type="term" value="C:mitochondrial membrane"/>
    <property type="evidence" value="ECO:0007669"/>
    <property type="project" value="UniProtKB-SubCell"/>
</dbReference>
<protein>
    <recommendedName>
        <fullName evidence="5 17">NADH-ubiquinone oxidoreductase chain 6</fullName>
        <ecNumber evidence="4 17">7.1.1.2</ecNumber>
    </recommendedName>
</protein>